<proteinExistence type="predicted"/>
<dbReference type="Proteomes" id="UP000000542">
    <property type="component" value="Chromosome 5"/>
</dbReference>
<feature type="compositionally biased region" description="Polar residues" evidence="2">
    <location>
        <begin position="75"/>
        <end position="89"/>
    </location>
</feature>
<dbReference type="HOGENOM" id="CLU_281383_0_0_1"/>
<dbReference type="InterPro" id="IPR053120">
    <property type="entry name" value="PFR_Component"/>
</dbReference>
<feature type="region of interest" description="Disordered" evidence="2">
    <location>
        <begin position="936"/>
        <end position="1066"/>
    </location>
</feature>
<dbReference type="GO" id="GO:0031514">
    <property type="term" value="C:motile cilium"/>
    <property type="evidence" value="ECO:0007669"/>
    <property type="project" value="InterPro"/>
</dbReference>
<feature type="region of interest" description="Disordered" evidence="2">
    <location>
        <begin position="255"/>
        <end position="359"/>
    </location>
</feature>
<dbReference type="GO" id="GO:0005516">
    <property type="term" value="F:calmodulin binding"/>
    <property type="evidence" value="ECO:0007669"/>
    <property type="project" value="InterPro"/>
</dbReference>
<protein>
    <submittedName>
        <fullName evidence="3">Putative paraflagellar rod protein</fullName>
    </submittedName>
</protein>
<dbReference type="RefSeq" id="XP_001687569.1">
    <property type="nucleotide sequence ID" value="XM_001687517.1"/>
</dbReference>
<feature type="region of interest" description="Disordered" evidence="2">
    <location>
        <begin position="61"/>
        <end position="93"/>
    </location>
</feature>
<feature type="region of interest" description="Disordered" evidence="2">
    <location>
        <begin position="1088"/>
        <end position="1114"/>
    </location>
</feature>
<feature type="compositionally biased region" description="Low complexity" evidence="2">
    <location>
        <begin position="1"/>
        <end position="15"/>
    </location>
</feature>
<feature type="compositionally biased region" description="Low complexity" evidence="2">
    <location>
        <begin position="336"/>
        <end position="348"/>
    </location>
</feature>
<dbReference type="eggNOG" id="ENOG502RYZ6">
    <property type="taxonomic scope" value="Eukaryota"/>
</dbReference>
<feature type="compositionally biased region" description="Polar residues" evidence="2">
    <location>
        <begin position="1042"/>
        <end position="1057"/>
    </location>
</feature>
<evidence type="ECO:0000313" key="3">
    <source>
        <dbReference type="EMBL" id="CAJ02012.1"/>
    </source>
</evidence>
<evidence type="ECO:0000313" key="4">
    <source>
        <dbReference type="Proteomes" id="UP000000542"/>
    </source>
</evidence>
<dbReference type="InterPro" id="IPR007824">
    <property type="entry name" value="Flagellar_rod"/>
</dbReference>
<dbReference type="AlphaFoldDB" id="Q4QJB0"/>
<evidence type="ECO:0000256" key="1">
    <source>
        <dbReference type="SAM" id="Coils"/>
    </source>
</evidence>
<evidence type="ECO:0000256" key="2">
    <source>
        <dbReference type="SAM" id="MobiDB-lite"/>
    </source>
</evidence>
<dbReference type="VEuPathDB" id="TriTrypDB:LMJFC_050015500"/>
<feature type="region of interest" description="Disordered" evidence="2">
    <location>
        <begin position="376"/>
        <end position="425"/>
    </location>
</feature>
<dbReference type="PANTHER" id="PTHR34732:SF3">
    <property type="entry name" value="ROD PROTEIN, PUTATIVE-RELATED"/>
    <property type="match status" value="1"/>
</dbReference>
<keyword evidence="1" id="KW-0175">Coiled coil</keyword>
<dbReference type="VEuPathDB" id="TriTrypDB:LMJSD75_050014400"/>
<dbReference type="PANTHER" id="PTHR34732">
    <property type="entry name" value="69 KDA PARAFLAGELLAR ROD PROTEIN-RELATED"/>
    <property type="match status" value="1"/>
</dbReference>
<feature type="compositionally biased region" description="Polar residues" evidence="2">
    <location>
        <begin position="317"/>
        <end position="335"/>
    </location>
</feature>
<dbReference type="Pfam" id="PF05149">
    <property type="entry name" value="Flagellar_rod"/>
    <property type="match status" value="1"/>
</dbReference>
<organism evidence="3 4">
    <name type="scientific">Leishmania major</name>
    <dbReference type="NCBI Taxonomy" id="5664"/>
    <lineage>
        <taxon>Eukaryota</taxon>
        <taxon>Discoba</taxon>
        <taxon>Euglenozoa</taxon>
        <taxon>Kinetoplastea</taxon>
        <taxon>Metakinetoplastina</taxon>
        <taxon>Trypanosomatida</taxon>
        <taxon>Trypanosomatidae</taxon>
        <taxon>Leishmaniinae</taxon>
        <taxon>Leishmania</taxon>
    </lineage>
</organism>
<reference evidence="3 4" key="1">
    <citation type="journal article" date="2005" name="Science">
        <title>The genome of the kinetoplastid parasite, Leishmania major.</title>
        <authorList>
            <person name="Ivens A.C."/>
            <person name="Peacock C.S."/>
            <person name="Worthey E.A."/>
            <person name="Murphy L."/>
            <person name="Aggarwal G."/>
            <person name="Berriman M."/>
            <person name="Sisk E."/>
            <person name="Rajandream M.A."/>
            <person name="Adlem E."/>
            <person name="Aert R."/>
            <person name="Anupama A."/>
            <person name="Apostolou Z."/>
            <person name="Attipoe P."/>
            <person name="Bason N."/>
            <person name="Bauser C."/>
            <person name="Beck A."/>
            <person name="Beverley S.M."/>
            <person name="Bianchettin G."/>
            <person name="Borzym K."/>
            <person name="Bothe G."/>
            <person name="Bruschi C.V."/>
            <person name="Collins M."/>
            <person name="Cadag E."/>
            <person name="Ciarloni L."/>
            <person name="Clayton C."/>
            <person name="Coulson R.M."/>
            <person name="Cronin A."/>
            <person name="Cruz A.K."/>
            <person name="Davies R.M."/>
            <person name="De Gaudenzi J."/>
            <person name="Dobson D.E."/>
            <person name="Duesterhoeft A."/>
            <person name="Fazelina G."/>
            <person name="Fosker N."/>
            <person name="Frasch A.C."/>
            <person name="Fraser A."/>
            <person name="Fuchs M."/>
            <person name="Gabel C."/>
            <person name="Goble A."/>
            <person name="Goffeau A."/>
            <person name="Harris D."/>
            <person name="Hertz-Fowler C."/>
            <person name="Hilbert H."/>
            <person name="Horn D."/>
            <person name="Huang Y."/>
            <person name="Klages S."/>
            <person name="Knights A."/>
            <person name="Kube M."/>
            <person name="Larke N."/>
            <person name="Litvin L."/>
            <person name="Lord A."/>
            <person name="Louie T."/>
            <person name="Marra M."/>
            <person name="Masuy D."/>
            <person name="Matthews K."/>
            <person name="Michaeli S."/>
            <person name="Mottram J.C."/>
            <person name="Muller-Auer S."/>
            <person name="Munden H."/>
            <person name="Nelson S."/>
            <person name="Norbertczak H."/>
            <person name="Oliver K."/>
            <person name="O'neil S."/>
            <person name="Pentony M."/>
            <person name="Pohl T.M."/>
            <person name="Price C."/>
            <person name="Purnelle B."/>
            <person name="Quail M.A."/>
            <person name="Rabbinowitsch E."/>
            <person name="Reinhardt R."/>
            <person name="Rieger M."/>
            <person name="Rinta J."/>
            <person name="Robben J."/>
            <person name="Robertson L."/>
            <person name="Ruiz J.C."/>
            <person name="Rutter S."/>
            <person name="Saunders D."/>
            <person name="Schafer M."/>
            <person name="Schein J."/>
            <person name="Schwartz D.C."/>
            <person name="Seeger K."/>
            <person name="Seyler A."/>
            <person name="Sharp S."/>
            <person name="Shin H."/>
            <person name="Sivam D."/>
            <person name="Squares R."/>
            <person name="Squares S."/>
            <person name="Tosato V."/>
            <person name="Vogt C."/>
            <person name="Volckaert G."/>
            <person name="Wambutt R."/>
            <person name="Warren T."/>
            <person name="Wedler H."/>
            <person name="Woodward J."/>
            <person name="Zhou S."/>
            <person name="Zimmermann W."/>
            <person name="Smith D.F."/>
            <person name="Blackwell J.M."/>
            <person name="Stuart K.D."/>
            <person name="Barrell B."/>
            <person name="Myler P.J."/>
        </authorList>
    </citation>
    <scope>NUCLEOTIDE SEQUENCE [LARGE SCALE GENOMIC DNA]</scope>
    <source>
        <strain evidence="4">MHOM/IL/81/Friedlin</strain>
    </source>
</reference>
<feature type="compositionally biased region" description="Polar residues" evidence="2">
    <location>
        <begin position="936"/>
        <end position="952"/>
    </location>
</feature>
<gene>
    <name evidence="3" type="ORF">LMJF_05_0920</name>
</gene>
<feature type="compositionally biased region" description="Polar residues" evidence="2">
    <location>
        <begin position="204"/>
        <end position="213"/>
    </location>
</feature>
<dbReference type="VEuPathDB" id="TriTrypDB:LMJLV39_050014100"/>
<dbReference type="KEGG" id="lma:LMJF_05_0920"/>
<dbReference type="OMA" id="GDMQRSE"/>
<dbReference type="GeneID" id="5648954"/>
<feature type="compositionally biased region" description="Low complexity" evidence="2">
    <location>
        <begin position="392"/>
        <end position="404"/>
    </location>
</feature>
<sequence>MLLSSPSAAAPNASGSGSGGAAAGDEVVPPTRETSTALSTAHAQLVLLEYAIRAAADSAVPSDASAQSHRKASEVTRTTNATVGSQNSLLPGPVPAESGSLMSIMAATRLSSVTATAPSGASERLSALHDNLRRVRHLMQQYEEASQHVIKVHLLPSPETGEETLGSVTTPTAYAGQRTKEVSPQQLSVSVAAAAVDRPFLEQHSSNSANVASNGKPAAAPQNIPPSLHQRRALASDAVFTRFCGLRVTPDQLLLPLPPPATPTTSPTPPALAQQHTSPRKPVAPRGIDNDAEEKKNGSGDSLVSHYSEPMKRHGSNSKTRSSQTAGSPNAKTQESSASSSPRHSPVSCTAQQRERTSTEAVLEEYAKLFYRPSATAVSRPAPPRSTAIGMQSSQSPVVAAAPAHNTSATKAGSLSSSTPADDSEVARQLQETQQRFAALQRCHLFAYEAHLRSAAAPADSQGNGSDVSTIKRGITTLGAVTTGANVDDISWQHIPVAVQHMQDSLTALQARFTRDSHYARCGRQPIALVHQLQTWTQPLIQNLNELLSNSTLEEKSENTREKLRRMKFDAEELQQAQAQAIANGDMQRSEELYYEQGSLAEAMAGPYDELEAIMRKYGEVCVDAPLTRVLEQRDLLTTRLTRVIEEYTSKLSEVTLDVERVKEKRRAVAQARHRQRNNMSAYNHTWKKAWQTNSDQQMACYRAMEQLEKQLNDLQQTQSFLVDDWISHVTQERQREEDAASFACFADARAAALAETQHNLQTVVEGVRQYTGAVQFSCRHVEAFAREVLRGHLSHSQVALRKDRLEQFRALYLTLGDLRFKKARNAEEIEKKIEYYTLQQEVAMDALNPKAKEFSKTKQRYEAAKAEVQKQIDQLDQRSRLQLERFRPTEQLLREAGVNFVSPEEELARRTQQRSQKLLEYQQLIEDCIGVRPTATTSSITSRSPATLTTVAASQPAASSARAEGAKGLTGTNAPSPPRLQAVESLHSCPLPPTAGEAANPTATASGALCGKNGRQLPPLRRMNRTYPPSQRTDHSDNSDEPTATTTEPSPQGANQTSTAATVAAAPTAASLSSLHATEERIMQGISKMAVTDRGRTRTSSVTASIRCKRSKR</sequence>
<feature type="compositionally biased region" description="Low complexity" evidence="2">
    <location>
        <begin position="953"/>
        <end position="964"/>
    </location>
</feature>
<feature type="compositionally biased region" description="Pro residues" evidence="2">
    <location>
        <begin position="256"/>
        <end position="270"/>
    </location>
</feature>
<dbReference type="VEuPathDB" id="TriTrypDB:LmjF.05.0920"/>
<dbReference type="InParanoid" id="Q4QJB0"/>
<name>Q4QJB0_LEIMA</name>
<dbReference type="EMBL" id="FR796401">
    <property type="protein sequence ID" value="CAJ02012.1"/>
    <property type="molecule type" value="Genomic_DNA"/>
</dbReference>
<feature type="coiled-coil region" evidence="1">
    <location>
        <begin position="852"/>
        <end position="879"/>
    </location>
</feature>
<feature type="coiled-coil region" evidence="1">
    <location>
        <begin position="698"/>
        <end position="725"/>
    </location>
</feature>
<keyword evidence="4" id="KW-1185">Reference proteome</keyword>
<accession>Q4QJB0</accession>
<feature type="compositionally biased region" description="Polar residues" evidence="2">
    <location>
        <begin position="405"/>
        <end position="421"/>
    </location>
</feature>
<feature type="region of interest" description="Disordered" evidence="2">
    <location>
        <begin position="1"/>
        <end position="36"/>
    </location>
</feature>
<feature type="region of interest" description="Disordered" evidence="2">
    <location>
        <begin position="204"/>
        <end position="225"/>
    </location>
</feature>
<reference evidence="3 4" key="2">
    <citation type="journal article" date="2011" name="Genome Res.">
        <title>Chromosome and gene copy number variation allow major structural change between species and strains of Leishmania.</title>
        <authorList>
            <person name="Rogers M.B."/>
            <person name="Hilley J.D."/>
            <person name="Dickens N.J."/>
            <person name="Wilkes J."/>
            <person name="Bates P.A."/>
            <person name="Depledge D.P."/>
            <person name="Harris D."/>
            <person name="Her Y."/>
            <person name="Herzyk P."/>
            <person name="Imamura H."/>
            <person name="Otto T.D."/>
            <person name="Sanders M."/>
            <person name="Seeger K."/>
            <person name="Dujardin J.C."/>
            <person name="Berriman M."/>
            <person name="Smith D.F."/>
            <person name="Hertz-Fowler C."/>
            <person name="Mottram J.C."/>
        </authorList>
    </citation>
    <scope>NUCLEOTIDE SEQUENCE [LARGE SCALE GENOMIC DNA]</scope>
    <source>
        <strain evidence="4">MHOM/IL/81/Friedlin</strain>
    </source>
</reference>